<keyword evidence="3" id="KW-1185">Reference proteome</keyword>
<evidence type="ECO:0000256" key="1">
    <source>
        <dbReference type="SAM" id="SignalP"/>
    </source>
</evidence>
<sequence>MHRVLLLFTVSTSITDSFAQISIPPIASSHGFQVVVLDP</sequence>
<reference evidence="2 3" key="1">
    <citation type="journal article" date="2018" name="Front. Plant Sci.">
        <title>Red Clover (Trifolium pratense) and Zigzag Clover (T. medium) - A Picture of Genomic Similarities and Differences.</title>
        <authorList>
            <person name="Dluhosova J."/>
            <person name="Istvanek J."/>
            <person name="Nedelnik J."/>
            <person name="Repkova J."/>
        </authorList>
    </citation>
    <scope>NUCLEOTIDE SEQUENCE [LARGE SCALE GENOMIC DNA]</scope>
    <source>
        <strain evidence="3">cv. 10/8</strain>
        <tissue evidence="2">Leaf</tissue>
    </source>
</reference>
<evidence type="ECO:0000313" key="2">
    <source>
        <dbReference type="EMBL" id="MCI93233.1"/>
    </source>
</evidence>
<dbReference type="AlphaFoldDB" id="A0A392W0L2"/>
<comment type="caution">
    <text evidence="2">The sequence shown here is derived from an EMBL/GenBank/DDBJ whole genome shotgun (WGS) entry which is preliminary data.</text>
</comment>
<dbReference type="EMBL" id="LXQA011323601">
    <property type="protein sequence ID" value="MCI93233.1"/>
    <property type="molecule type" value="Genomic_DNA"/>
</dbReference>
<feature type="signal peptide" evidence="1">
    <location>
        <begin position="1"/>
        <end position="19"/>
    </location>
</feature>
<keyword evidence="1" id="KW-0732">Signal</keyword>
<proteinExistence type="predicted"/>
<accession>A0A392W0L2</accession>
<feature type="non-terminal residue" evidence="2">
    <location>
        <position position="39"/>
    </location>
</feature>
<feature type="chain" id="PRO_5017333539" evidence="1">
    <location>
        <begin position="20"/>
        <end position="39"/>
    </location>
</feature>
<dbReference type="Proteomes" id="UP000265520">
    <property type="component" value="Unassembled WGS sequence"/>
</dbReference>
<organism evidence="2 3">
    <name type="scientific">Trifolium medium</name>
    <dbReference type="NCBI Taxonomy" id="97028"/>
    <lineage>
        <taxon>Eukaryota</taxon>
        <taxon>Viridiplantae</taxon>
        <taxon>Streptophyta</taxon>
        <taxon>Embryophyta</taxon>
        <taxon>Tracheophyta</taxon>
        <taxon>Spermatophyta</taxon>
        <taxon>Magnoliopsida</taxon>
        <taxon>eudicotyledons</taxon>
        <taxon>Gunneridae</taxon>
        <taxon>Pentapetalae</taxon>
        <taxon>rosids</taxon>
        <taxon>fabids</taxon>
        <taxon>Fabales</taxon>
        <taxon>Fabaceae</taxon>
        <taxon>Papilionoideae</taxon>
        <taxon>50 kb inversion clade</taxon>
        <taxon>NPAAA clade</taxon>
        <taxon>Hologalegina</taxon>
        <taxon>IRL clade</taxon>
        <taxon>Trifolieae</taxon>
        <taxon>Trifolium</taxon>
    </lineage>
</organism>
<name>A0A392W0L2_9FABA</name>
<protein>
    <submittedName>
        <fullName evidence="2">Uncharacterized protein</fullName>
    </submittedName>
</protein>
<evidence type="ECO:0000313" key="3">
    <source>
        <dbReference type="Proteomes" id="UP000265520"/>
    </source>
</evidence>